<dbReference type="SUPFAM" id="SSF52833">
    <property type="entry name" value="Thioredoxin-like"/>
    <property type="match status" value="1"/>
</dbReference>
<dbReference type="SUPFAM" id="SSF48208">
    <property type="entry name" value="Six-hairpin glycosidases"/>
    <property type="match status" value="1"/>
</dbReference>
<dbReference type="STRING" id="1349421.OI18_10745"/>
<accession>A0A0C1IVU0</accession>
<evidence type="ECO:0000259" key="1">
    <source>
        <dbReference type="Pfam" id="PF03190"/>
    </source>
</evidence>
<dbReference type="Pfam" id="PF03190">
    <property type="entry name" value="Thioredox_DsbH"/>
    <property type="match status" value="1"/>
</dbReference>
<feature type="domain" description="Spermatogenesis-associated protein 20-like TRX" evidence="1">
    <location>
        <begin position="4"/>
        <end position="165"/>
    </location>
</feature>
<dbReference type="PANTHER" id="PTHR42899">
    <property type="entry name" value="SPERMATOGENESIS-ASSOCIATED PROTEIN 20"/>
    <property type="match status" value="1"/>
</dbReference>
<dbReference type="InterPro" id="IPR008928">
    <property type="entry name" value="6-hairpin_glycosidase_sf"/>
</dbReference>
<keyword evidence="3" id="KW-1185">Reference proteome</keyword>
<dbReference type="AlphaFoldDB" id="A0A0C1IVU0"/>
<dbReference type="OrthoDB" id="9762614at2"/>
<dbReference type="Proteomes" id="UP000031408">
    <property type="component" value="Unassembled WGS sequence"/>
</dbReference>
<dbReference type="InterPro" id="IPR012341">
    <property type="entry name" value="6hp_glycosidase-like_sf"/>
</dbReference>
<gene>
    <name evidence="2" type="ORF">OI18_10745</name>
</gene>
<dbReference type="Gene3D" id="1.50.10.20">
    <property type="match status" value="1"/>
</dbReference>
<protein>
    <recommendedName>
        <fullName evidence="1">Spermatogenesis-associated protein 20-like TRX domain-containing protein</fullName>
    </recommendedName>
</protein>
<dbReference type="InterPro" id="IPR036249">
    <property type="entry name" value="Thioredoxin-like_sf"/>
</dbReference>
<proteinExistence type="predicted"/>
<dbReference type="GO" id="GO:0005975">
    <property type="term" value="P:carbohydrate metabolic process"/>
    <property type="evidence" value="ECO:0007669"/>
    <property type="project" value="InterPro"/>
</dbReference>
<dbReference type="RefSeq" id="WP_039139787.1">
    <property type="nucleotide sequence ID" value="NZ_JSVC01000011.1"/>
</dbReference>
<sequence>MQFTNRLAAETSPYLLQHAHNPVDWYPWGDEALQAAQQSDKPILVSIGYAACHWCHVMERESFEDASVATLMNEHFVNIKIDREERPDLDHIYMDAVQSMTGSGGWPLNVFLTPEGKPFYGGTYYPPVAAFNRPSWTDVVNGVSNAWRDRRDEINQQAENLTSHLVNASQFGVAQSAAEAAGSRSFTEVQVHEIAGLLMKNADRAHGGFGQAPKFPQTHIISYLLRYEHFYKSGNELEQALLSLDKMIAGGIYDQLGGGLARYSTDGEWLVPHFEKMLYDQALFIGVLADAFRLTHDKKYERVIHQTMEFIQREMLSPEGGFYAALDADSEGEEGKFYVWEKGEFDELLGDDSDLACAWYGVTAGGNWEGVNILTGTMEPGQLSAAFNLDQAQTSDKLDRISTILMSARDNRIRPGLDDKLLLGWNAMMNTACSKAYAATGTEAYRELAIRNMEWMLKTFSTQSGDLLHTYKSGQARFFGFLDDYAYLVQALIYLQELTGNQDYIIRAEELTAKVMRDFGEADNHLFYYTDIKQKDVVLRKREVYDGAQPSGNAIMLFNVQYLGRLLDKPLWIKKANDMLESMMKLVVRYPGSFGCWALELMRAVRGSAEIVVVGPAVDDLRREILSNFIPFRILQSASQENQAFPLLRNKPSAPDTWIYVCEDFICRPPVTSVREMIHQIQGKH</sequence>
<dbReference type="CDD" id="cd02955">
    <property type="entry name" value="SSP411"/>
    <property type="match status" value="1"/>
</dbReference>
<organism evidence="2 3">
    <name type="scientific">Flavihumibacter solisilvae</name>
    <dbReference type="NCBI Taxonomy" id="1349421"/>
    <lineage>
        <taxon>Bacteria</taxon>
        <taxon>Pseudomonadati</taxon>
        <taxon>Bacteroidota</taxon>
        <taxon>Chitinophagia</taxon>
        <taxon>Chitinophagales</taxon>
        <taxon>Chitinophagaceae</taxon>
        <taxon>Flavihumibacter</taxon>
    </lineage>
</organism>
<comment type="caution">
    <text evidence="2">The sequence shown here is derived from an EMBL/GenBank/DDBJ whole genome shotgun (WGS) entry which is preliminary data.</text>
</comment>
<dbReference type="Gene3D" id="1.50.10.10">
    <property type="match status" value="1"/>
</dbReference>
<dbReference type="EMBL" id="JSVC01000011">
    <property type="protein sequence ID" value="KIC94579.1"/>
    <property type="molecule type" value="Genomic_DNA"/>
</dbReference>
<evidence type="ECO:0000313" key="2">
    <source>
        <dbReference type="EMBL" id="KIC94579.1"/>
    </source>
</evidence>
<dbReference type="Gene3D" id="3.40.30.10">
    <property type="entry name" value="Glutaredoxin"/>
    <property type="match status" value="1"/>
</dbReference>
<evidence type="ECO:0000313" key="3">
    <source>
        <dbReference type="Proteomes" id="UP000031408"/>
    </source>
</evidence>
<dbReference type="InterPro" id="IPR024705">
    <property type="entry name" value="Ssp411"/>
</dbReference>
<reference evidence="2 3" key="1">
    <citation type="submission" date="2014-11" db="EMBL/GenBank/DDBJ databases">
        <title>Genome sequence of Flavihumibacter solisilvae 3-3.</title>
        <authorList>
            <person name="Zhou G."/>
            <person name="Li M."/>
            <person name="Wang G."/>
        </authorList>
    </citation>
    <scope>NUCLEOTIDE SEQUENCE [LARGE SCALE GENOMIC DNA]</scope>
    <source>
        <strain evidence="2 3">3-3</strain>
    </source>
</reference>
<dbReference type="InterPro" id="IPR004879">
    <property type="entry name" value="Ssp411-like_TRX"/>
</dbReference>
<name>A0A0C1IVU0_9BACT</name>
<dbReference type="PIRSF" id="PIRSF006402">
    <property type="entry name" value="UCP006402_thioredoxin"/>
    <property type="match status" value="1"/>
</dbReference>
<dbReference type="PANTHER" id="PTHR42899:SF1">
    <property type="entry name" value="SPERMATOGENESIS-ASSOCIATED PROTEIN 20"/>
    <property type="match status" value="1"/>
</dbReference>